<accession>A0A382YLD1</accession>
<reference evidence="1" key="1">
    <citation type="submission" date="2018-05" db="EMBL/GenBank/DDBJ databases">
        <authorList>
            <person name="Lanie J.A."/>
            <person name="Ng W.-L."/>
            <person name="Kazmierczak K.M."/>
            <person name="Andrzejewski T.M."/>
            <person name="Davidsen T.M."/>
            <person name="Wayne K.J."/>
            <person name="Tettelin H."/>
            <person name="Glass J.I."/>
            <person name="Rusch D."/>
            <person name="Podicherti R."/>
            <person name="Tsui H.-C.T."/>
            <person name="Winkler M.E."/>
        </authorList>
    </citation>
    <scope>NUCLEOTIDE SEQUENCE</scope>
</reference>
<evidence type="ECO:0000313" key="1">
    <source>
        <dbReference type="EMBL" id="SVD83890.1"/>
    </source>
</evidence>
<protein>
    <submittedName>
        <fullName evidence="1">Uncharacterized protein</fullName>
    </submittedName>
</protein>
<dbReference type="EMBL" id="UINC01176662">
    <property type="protein sequence ID" value="SVD83890.1"/>
    <property type="molecule type" value="Genomic_DNA"/>
</dbReference>
<name>A0A382YLD1_9ZZZZ</name>
<proteinExistence type="predicted"/>
<dbReference type="AlphaFoldDB" id="A0A382YLD1"/>
<organism evidence="1">
    <name type="scientific">marine metagenome</name>
    <dbReference type="NCBI Taxonomy" id="408172"/>
    <lineage>
        <taxon>unclassified sequences</taxon>
        <taxon>metagenomes</taxon>
        <taxon>ecological metagenomes</taxon>
    </lineage>
</organism>
<feature type="non-terminal residue" evidence="1">
    <location>
        <position position="263"/>
    </location>
</feature>
<gene>
    <name evidence="1" type="ORF">METZ01_LOCUS436744</name>
</gene>
<sequence>MRRLGLDDHPKAEGGSTYEPWFAEYRREAMVDWEEALAAHGPGSPVRELVQFRDHQGEERTKVFGPLASLVGLSDESKVRFTRIALGFGGLISDKWRFAHSQGRWPAILFQSPLYWMLKREGRLATSMGPQPMKLCVGPQLADFGEVFPVVQQLQPAEADLFDIPTDPGDIPLDAWEEAVGRADLLSPDRLAEFYSQAAQASVDAPDTIHCPVGEGQLQPVPTVEVHVATDEAKSAELLTEGKPCLLANPTDAEILISFWGLS</sequence>